<feature type="compositionally biased region" description="Basic and acidic residues" evidence="7">
    <location>
        <begin position="431"/>
        <end position="456"/>
    </location>
</feature>
<evidence type="ECO:0000313" key="9">
    <source>
        <dbReference type="EMBL" id="TRO79684.1"/>
    </source>
</evidence>
<dbReference type="InterPro" id="IPR051314">
    <property type="entry name" value="AAA_ATPase_RarA/MGS1/WRNIP1"/>
</dbReference>
<name>A0A550J8X2_9BACT</name>
<dbReference type="GO" id="GO:0017116">
    <property type="term" value="F:single-stranded DNA helicase activity"/>
    <property type="evidence" value="ECO:0007669"/>
    <property type="project" value="TreeGrafter"/>
</dbReference>
<dbReference type="InterPro" id="IPR027417">
    <property type="entry name" value="P-loop_NTPase"/>
</dbReference>
<keyword evidence="4" id="KW-0235">DNA replication</keyword>
<keyword evidence="6" id="KW-0067">ATP-binding</keyword>
<dbReference type="EMBL" id="VJVV01000009">
    <property type="protein sequence ID" value="TRO79684.1"/>
    <property type="molecule type" value="Genomic_DNA"/>
</dbReference>
<dbReference type="GO" id="GO:0003677">
    <property type="term" value="F:DNA binding"/>
    <property type="evidence" value="ECO:0007669"/>
    <property type="project" value="InterPro"/>
</dbReference>
<reference evidence="9 10" key="1">
    <citation type="submission" date="2019-07" db="EMBL/GenBank/DDBJ databases">
        <title>Insights of Desulfuromonas acetexigens electromicrobiology.</title>
        <authorList>
            <person name="Katuri K."/>
            <person name="Sapireddy V."/>
            <person name="Shaw D.R."/>
            <person name="Saikaly P."/>
        </authorList>
    </citation>
    <scope>NUCLEOTIDE SEQUENCE [LARGE SCALE GENOMIC DNA]</scope>
    <source>
        <strain evidence="9 10">2873</strain>
    </source>
</reference>
<proteinExistence type="inferred from homology"/>
<dbReference type="FunFam" id="1.10.3710.10:FF:000004">
    <property type="entry name" value="Putative ATPase, AAA family"/>
    <property type="match status" value="1"/>
</dbReference>
<comment type="caution">
    <text evidence="9">The sequence shown here is derived from an EMBL/GenBank/DDBJ whole genome shotgun (WGS) entry which is preliminary data.</text>
</comment>
<dbReference type="SUPFAM" id="SSF48019">
    <property type="entry name" value="post-AAA+ oligomerization domain-like"/>
    <property type="match status" value="1"/>
</dbReference>
<accession>A0A550J8X2</accession>
<dbReference type="OrthoDB" id="9778364at2"/>
<dbReference type="PANTHER" id="PTHR13779">
    <property type="entry name" value="WERNER HELICASE-INTERACTING PROTEIN 1 FAMILY MEMBER"/>
    <property type="match status" value="1"/>
</dbReference>
<dbReference type="CDD" id="cd00009">
    <property type="entry name" value="AAA"/>
    <property type="match status" value="1"/>
</dbReference>
<dbReference type="InterPro" id="IPR021886">
    <property type="entry name" value="MgsA_C"/>
</dbReference>
<keyword evidence="5" id="KW-0547">Nucleotide-binding</keyword>
<dbReference type="GO" id="GO:0016887">
    <property type="term" value="F:ATP hydrolysis activity"/>
    <property type="evidence" value="ECO:0007669"/>
    <property type="project" value="InterPro"/>
</dbReference>
<dbReference type="CDD" id="cd18139">
    <property type="entry name" value="HLD_clamp_RarA"/>
    <property type="match status" value="1"/>
</dbReference>
<dbReference type="Proteomes" id="UP000317155">
    <property type="component" value="Unassembled WGS sequence"/>
</dbReference>
<dbReference type="GO" id="GO:0005524">
    <property type="term" value="F:ATP binding"/>
    <property type="evidence" value="ECO:0007669"/>
    <property type="project" value="UniProtKB-KW"/>
</dbReference>
<gene>
    <name evidence="9" type="ORF">FL622_12290</name>
</gene>
<dbReference type="Gene3D" id="1.10.3710.10">
    <property type="entry name" value="DNA polymerase III clamp loader subunits, C-terminal domain"/>
    <property type="match status" value="1"/>
</dbReference>
<dbReference type="InterPro" id="IPR008921">
    <property type="entry name" value="DNA_pol3_clamp-load_cplx_C"/>
</dbReference>
<evidence type="ECO:0000256" key="3">
    <source>
        <dbReference type="ARBA" id="ARBA00020776"/>
    </source>
</evidence>
<evidence type="ECO:0000256" key="6">
    <source>
        <dbReference type="ARBA" id="ARBA00022840"/>
    </source>
</evidence>
<organism evidence="9 10">
    <name type="scientific">Trichloromonas acetexigens</name>
    <dbReference type="NCBI Taxonomy" id="38815"/>
    <lineage>
        <taxon>Bacteria</taxon>
        <taxon>Pseudomonadati</taxon>
        <taxon>Thermodesulfobacteriota</taxon>
        <taxon>Desulfuromonadia</taxon>
        <taxon>Desulfuromonadales</taxon>
        <taxon>Trichloromonadaceae</taxon>
        <taxon>Trichloromonas</taxon>
    </lineage>
</organism>
<dbReference type="AlphaFoldDB" id="A0A550J8X2"/>
<dbReference type="SMART" id="SM00382">
    <property type="entry name" value="AAA"/>
    <property type="match status" value="1"/>
</dbReference>
<dbReference type="FunFam" id="1.20.272.10:FF:000001">
    <property type="entry name" value="Putative AAA family ATPase"/>
    <property type="match status" value="1"/>
</dbReference>
<evidence type="ECO:0000256" key="7">
    <source>
        <dbReference type="SAM" id="MobiDB-lite"/>
    </source>
</evidence>
<dbReference type="Gene3D" id="1.20.272.10">
    <property type="match status" value="1"/>
</dbReference>
<dbReference type="Pfam" id="PF12002">
    <property type="entry name" value="MgsA_C"/>
    <property type="match status" value="1"/>
</dbReference>
<dbReference type="InterPro" id="IPR032423">
    <property type="entry name" value="AAA_assoc_2"/>
</dbReference>
<dbReference type="GO" id="GO:0008047">
    <property type="term" value="F:enzyme activator activity"/>
    <property type="evidence" value="ECO:0007669"/>
    <property type="project" value="TreeGrafter"/>
</dbReference>
<protein>
    <recommendedName>
        <fullName evidence="3">Replication-associated recombination protein A</fullName>
    </recommendedName>
</protein>
<dbReference type="Gene3D" id="3.40.50.300">
    <property type="entry name" value="P-loop containing nucleotide triphosphate hydrolases"/>
    <property type="match status" value="1"/>
</dbReference>
<evidence type="ECO:0000313" key="10">
    <source>
        <dbReference type="Proteomes" id="UP000317155"/>
    </source>
</evidence>
<dbReference type="GO" id="GO:0006261">
    <property type="term" value="P:DNA-templated DNA replication"/>
    <property type="evidence" value="ECO:0007669"/>
    <property type="project" value="TreeGrafter"/>
</dbReference>
<dbReference type="Gene3D" id="1.10.8.60">
    <property type="match status" value="1"/>
</dbReference>
<evidence type="ECO:0000256" key="1">
    <source>
        <dbReference type="ARBA" id="ARBA00002393"/>
    </source>
</evidence>
<evidence type="ECO:0000256" key="4">
    <source>
        <dbReference type="ARBA" id="ARBA00022705"/>
    </source>
</evidence>
<feature type="domain" description="AAA+ ATPase" evidence="8">
    <location>
        <begin position="49"/>
        <end position="166"/>
    </location>
</feature>
<dbReference type="GO" id="GO:0000731">
    <property type="term" value="P:DNA synthesis involved in DNA repair"/>
    <property type="evidence" value="ECO:0007669"/>
    <property type="project" value="TreeGrafter"/>
</dbReference>
<evidence type="ECO:0000256" key="5">
    <source>
        <dbReference type="ARBA" id="ARBA00022741"/>
    </source>
</evidence>
<dbReference type="RefSeq" id="WP_092058736.1">
    <property type="nucleotide sequence ID" value="NZ_FOJJ01000041.1"/>
</dbReference>
<dbReference type="PANTHER" id="PTHR13779:SF7">
    <property type="entry name" value="ATPASE WRNIP1"/>
    <property type="match status" value="1"/>
</dbReference>
<dbReference type="FunFam" id="3.40.50.300:FF:000137">
    <property type="entry name" value="Replication-associated recombination protein A"/>
    <property type="match status" value="1"/>
</dbReference>
<evidence type="ECO:0000259" key="8">
    <source>
        <dbReference type="SMART" id="SM00382"/>
    </source>
</evidence>
<feature type="region of interest" description="Disordered" evidence="7">
    <location>
        <begin position="431"/>
        <end position="465"/>
    </location>
</feature>
<sequence>MDLFEHGAQRGIDAPLAERLRPRSLDEMVGQPHLLGEGKVLRRLIEADQVASVIFWGPPGTGKTTLAQVIANSTQSRFVFFSAVLQGVKEVREIVAQAREEKAYHGRKTLLFVDEIHRFNKAQQDAFLPYVERGDIILIGATTENPSFEVNSALLSRSRVFVLHPLEPADIRLLLQRALDDPRGLGGRNLELAEDAADFLAEQADGDARVGLNTLEVAAAGVTGTISLEAVQEALQKKALLYDKGAEEHYNVISAFIKSLRGSDPDGALYWLARMLEAGEDPLFIVRRMVIFASEDVGNADPRALQIALAVQQAVHFVGLPEARINLAQGVTYLATAPKSNASYLGIDQALAEVRKSGALPVPLHIRNAPTKLMKELGYHQGYQYAHDFAGGVADQQHLPDRLRGKVFYRPTDRGYEKTIGERMAYYRELRKGTKRQGKEVAREVEGEEREPKEETPPPAGEGQK</sequence>
<keyword evidence="10" id="KW-1185">Reference proteome</keyword>
<dbReference type="Pfam" id="PF00004">
    <property type="entry name" value="AAA"/>
    <property type="match status" value="1"/>
</dbReference>
<dbReference type="SUPFAM" id="SSF52540">
    <property type="entry name" value="P-loop containing nucleoside triphosphate hydrolases"/>
    <property type="match status" value="1"/>
</dbReference>
<dbReference type="Pfam" id="PF16193">
    <property type="entry name" value="AAA_assoc_2"/>
    <property type="match status" value="1"/>
</dbReference>
<comment type="similarity">
    <text evidence="2">Belongs to the AAA ATPase family. RarA/MGS1/WRNIP1 subfamily.</text>
</comment>
<dbReference type="InterPro" id="IPR003959">
    <property type="entry name" value="ATPase_AAA_core"/>
</dbReference>
<comment type="function">
    <text evidence="1">DNA-dependent ATPase that plays important roles in cellular responses to stalled DNA replication processes.</text>
</comment>
<evidence type="ECO:0000256" key="2">
    <source>
        <dbReference type="ARBA" id="ARBA00008959"/>
    </source>
</evidence>
<dbReference type="InterPro" id="IPR003593">
    <property type="entry name" value="AAA+_ATPase"/>
</dbReference>